<reference evidence="2 3" key="1">
    <citation type="submission" date="2024-02" db="EMBL/GenBank/DDBJ databases">
        <title>De novo assembly and annotation of 12 fungi associated with fruit tree decline syndrome in Ontario, Canada.</title>
        <authorList>
            <person name="Sulman M."/>
            <person name="Ellouze W."/>
            <person name="Ilyukhin E."/>
        </authorList>
    </citation>
    <scope>NUCLEOTIDE SEQUENCE [LARGE SCALE GENOMIC DNA]</scope>
    <source>
        <strain evidence="2 3">M42-189</strain>
    </source>
</reference>
<feature type="compositionally biased region" description="Polar residues" evidence="1">
    <location>
        <begin position="31"/>
        <end position="40"/>
    </location>
</feature>
<dbReference type="EMBL" id="JAKJXO020000001">
    <property type="protein sequence ID" value="KAL1611905.1"/>
    <property type="molecule type" value="Genomic_DNA"/>
</dbReference>
<name>A0ABR3S5C5_9PLEO</name>
<organism evidence="2 3">
    <name type="scientific">Paraconiothyrium brasiliense</name>
    <dbReference type="NCBI Taxonomy" id="300254"/>
    <lineage>
        <taxon>Eukaryota</taxon>
        <taxon>Fungi</taxon>
        <taxon>Dikarya</taxon>
        <taxon>Ascomycota</taxon>
        <taxon>Pezizomycotina</taxon>
        <taxon>Dothideomycetes</taxon>
        <taxon>Pleosporomycetidae</taxon>
        <taxon>Pleosporales</taxon>
        <taxon>Massarineae</taxon>
        <taxon>Didymosphaeriaceae</taxon>
        <taxon>Paraconiothyrium</taxon>
    </lineage>
</organism>
<feature type="compositionally biased region" description="Low complexity" evidence="1">
    <location>
        <begin position="44"/>
        <end position="59"/>
    </location>
</feature>
<gene>
    <name evidence="2" type="ORF">SLS60_000127</name>
</gene>
<keyword evidence="3" id="KW-1185">Reference proteome</keyword>
<evidence type="ECO:0000313" key="3">
    <source>
        <dbReference type="Proteomes" id="UP001521785"/>
    </source>
</evidence>
<dbReference type="Proteomes" id="UP001521785">
    <property type="component" value="Unassembled WGS sequence"/>
</dbReference>
<accession>A0ABR3S5C5</accession>
<comment type="caution">
    <text evidence="2">The sequence shown here is derived from an EMBL/GenBank/DDBJ whole genome shotgun (WGS) entry which is preliminary data.</text>
</comment>
<evidence type="ECO:0000313" key="2">
    <source>
        <dbReference type="EMBL" id="KAL1611905.1"/>
    </source>
</evidence>
<sequence length="209" mass="23567">MSQPTFSLIQILTTAEQRKMEFPTTPPYSDPGTSEVSAMANSHADTPISPTASSPANATSAARLPTFSIPTNLTQAAVEASPQLKRLQQDLLVLTSFPDNSSLHWRPSWFSSPTYSSAVWTLHNPPHVVTEEMPKEDSVYVKQMLWRAGVMTRRMRKEGDAEPRWMKTKEGWEKYCDMYGVPYDFLSEDQVRLLRLGLPRREDGEVCGE</sequence>
<proteinExistence type="predicted"/>
<protein>
    <submittedName>
        <fullName evidence="2">Uncharacterized protein</fullName>
    </submittedName>
</protein>
<feature type="region of interest" description="Disordered" evidence="1">
    <location>
        <begin position="21"/>
        <end position="59"/>
    </location>
</feature>
<evidence type="ECO:0000256" key="1">
    <source>
        <dbReference type="SAM" id="MobiDB-lite"/>
    </source>
</evidence>